<dbReference type="InterPro" id="IPR017946">
    <property type="entry name" value="PLC-like_Pdiesterase_TIM-brl"/>
</dbReference>
<dbReference type="InterPro" id="IPR000909">
    <property type="entry name" value="PLipase_C_PInositol-sp_X_dom"/>
</dbReference>
<dbReference type="InterPro" id="IPR051057">
    <property type="entry name" value="PI-PLC_domain"/>
</dbReference>
<keyword evidence="3" id="KW-1185">Reference proteome</keyword>
<dbReference type="PROSITE" id="PS50007">
    <property type="entry name" value="PIPLC_X_DOMAIN"/>
    <property type="match status" value="1"/>
</dbReference>
<dbReference type="CDD" id="cd08616">
    <property type="entry name" value="PI-PLCXD1c"/>
    <property type="match status" value="1"/>
</dbReference>
<evidence type="ECO:0000313" key="3">
    <source>
        <dbReference type="Proteomes" id="UP001152795"/>
    </source>
</evidence>
<gene>
    <name evidence="2" type="ORF">PACLA_8A012089</name>
</gene>
<evidence type="ECO:0000313" key="2">
    <source>
        <dbReference type="EMBL" id="CAB4003923.1"/>
    </source>
</evidence>
<dbReference type="SUPFAM" id="SSF51695">
    <property type="entry name" value="PLC-like phosphodiesterases"/>
    <property type="match status" value="1"/>
</dbReference>
<dbReference type="GO" id="GO:0008081">
    <property type="term" value="F:phosphoric diester hydrolase activity"/>
    <property type="evidence" value="ECO:0007669"/>
    <property type="project" value="InterPro"/>
</dbReference>
<organism evidence="2 3">
    <name type="scientific">Paramuricea clavata</name>
    <name type="common">Red gorgonian</name>
    <name type="synonym">Violescent sea-whip</name>
    <dbReference type="NCBI Taxonomy" id="317549"/>
    <lineage>
        <taxon>Eukaryota</taxon>
        <taxon>Metazoa</taxon>
        <taxon>Cnidaria</taxon>
        <taxon>Anthozoa</taxon>
        <taxon>Octocorallia</taxon>
        <taxon>Malacalcyonacea</taxon>
        <taxon>Plexauridae</taxon>
        <taxon>Paramuricea</taxon>
    </lineage>
</organism>
<sequence length="337" mass="38308">MANLTESNSCLAHEENGLACHTLTQSQNENLSRWMENLPNEKQLCPLNQLTMPGSHNSASFWFDTSMELAPDKPKIISGMSDKVGFIDSTMKSFVNKWALTQSWNVTQQLCGGIRYFDLRVAYRKASDEFRFVHGLFGHTVDEILEEIKTFLTENPKEVVLLDFNHLYGMEIEEHVRLASLINQYFGSMLHSPRKDRSIASLQELWVAGEQVIVFYDNVSMVEMFPSFFPSVFINSQWPNTDENEKVIKHVSVQGLASKAPGQYHVTQAIATPQATTIFKNLRGSLKGSVTGKLNKDILLLLRSSLGDKTYSFNILLFDHVEFDDLISIIIGYNYIY</sequence>
<dbReference type="Gene3D" id="3.20.20.190">
    <property type="entry name" value="Phosphatidylinositol (PI) phosphodiesterase"/>
    <property type="match status" value="1"/>
</dbReference>
<proteinExistence type="predicted"/>
<evidence type="ECO:0000259" key="1">
    <source>
        <dbReference type="Pfam" id="PF00388"/>
    </source>
</evidence>
<dbReference type="PANTHER" id="PTHR13593">
    <property type="match status" value="1"/>
</dbReference>
<dbReference type="Pfam" id="PF00388">
    <property type="entry name" value="PI-PLC-X"/>
    <property type="match status" value="1"/>
</dbReference>
<comment type="caution">
    <text evidence="2">The sequence shown here is derived from an EMBL/GenBank/DDBJ whole genome shotgun (WGS) entry which is preliminary data.</text>
</comment>
<dbReference type="InterPro" id="IPR042158">
    <property type="entry name" value="PLCXD1/2/3"/>
</dbReference>
<reference evidence="2" key="1">
    <citation type="submission" date="2020-04" db="EMBL/GenBank/DDBJ databases">
        <authorList>
            <person name="Alioto T."/>
            <person name="Alioto T."/>
            <person name="Gomez Garrido J."/>
        </authorList>
    </citation>
    <scope>NUCLEOTIDE SEQUENCE</scope>
    <source>
        <strain evidence="2">A484AB</strain>
    </source>
</reference>
<dbReference type="PANTHER" id="PTHR13593:SF113">
    <property type="entry name" value="SI:DKEY-266F7.9"/>
    <property type="match status" value="1"/>
</dbReference>
<dbReference type="AlphaFoldDB" id="A0A6S7HKF0"/>
<dbReference type="OrthoDB" id="1046782at2759"/>
<name>A0A6S7HKF0_PARCT</name>
<protein>
    <submittedName>
        <fullName evidence="2">PI-PLC X domain-containing 3</fullName>
    </submittedName>
</protein>
<dbReference type="GO" id="GO:0006629">
    <property type="term" value="P:lipid metabolic process"/>
    <property type="evidence" value="ECO:0007669"/>
    <property type="project" value="InterPro"/>
</dbReference>
<accession>A0A6S7HKF0</accession>
<dbReference type="Proteomes" id="UP001152795">
    <property type="component" value="Unassembled WGS sequence"/>
</dbReference>
<feature type="domain" description="Phosphatidylinositol-specific phospholipase C X" evidence="1">
    <location>
        <begin position="92"/>
        <end position="214"/>
    </location>
</feature>
<dbReference type="EMBL" id="CACRXK020004764">
    <property type="protein sequence ID" value="CAB4003923.1"/>
    <property type="molecule type" value="Genomic_DNA"/>
</dbReference>